<feature type="domain" description="4Fe-4S ferredoxin-type" evidence="9">
    <location>
        <begin position="401"/>
        <end position="430"/>
    </location>
</feature>
<comment type="cofactor">
    <cofactor evidence="8">
        <name>[4Fe-4S] cluster</name>
        <dbReference type="ChEBI" id="CHEBI:49883"/>
    </cofactor>
    <text evidence="8">Binds 2 [4Fe-4S] clusters per subunit.</text>
</comment>
<dbReference type="AlphaFoldDB" id="A0A4R3LK04"/>
<dbReference type="GO" id="GO:0051539">
    <property type="term" value="F:4 iron, 4 sulfur cluster binding"/>
    <property type="evidence" value="ECO:0007669"/>
    <property type="project" value="UniProtKB-KW"/>
</dbReference>
<evidence type="ECO:0000313" key="11">
    <source>
        <dbReference type="Proteomes" id="UP000294599"/>
    </source>
</evidence>
<keyword evidence="5 8" id="KW-0249">Electron transport</keyword>
<keyword evidence="6 8" id="KW-0408">Iron</keyword>
<keyword evidence="8" id="KW-1003">Cell membrane</keyword>
<comment type="caution">
    <text evidence="10">The sequence shown here is derived from an EMBL/GenBank/DDBJ whole genome shotgun (WGS) entry which is preliminary data.</text>
</comment>
<dbReference type="EMBL" id="SMAF01000004">
    <property type="protein sequence ID" value="TCT00161.1"/>
    <property type="molecule type" value="Genomic_DNA"/>
</dbReference>
<dbReference type="Pfam" id="PF10531">
    <property type="entry name" value="SLBB"/>
    <property type="match status" value="1"/>
</dbReference>
<dbReference type="SUPFAM" id="SSF142019">
    <property type="entry name" value="Nqo1 FMN-binding domain-like"/>
    <property type="match status" value="1"/>
</dbReference>
<dbReference type="GO" id="GO:0022900">
    <property type="term" value="P:electron transport chain"/>
    <property type="evidence" value="ECO:0007669"/>
    <property type="project" value="UniProtKB-UniRule"/>
</dbReference>
<dbReference type="PANTHER" id="PTHR43034:SF2">
    <property type="entry name" value="ION-TRANSLOCATING OXIDOREDUCTASE COMPLEX SUBUNIT C"/>
    <property type="match status" value="1"/>
</dbReference>
<dbReference type="GO" id="GO:0005886">
    <property type="term" value="C:plasma membrane"/>
    <property type="evidence" value="ECO:0007669"/>
    <property type="project" value="UniProtKB-SubCell"/>
</dbReference>
<keyword evidence="2 8" id="KW-0004">4Fe-4S</keyword>
<feature type="binding site" evidence="8">
    <location>
        <position position="381"/>
    </location>
    <ligand>
        <name>[4Fe-4S] cluster</name>
        <dbReference type="ChEBI" id="CHEBI:49883"/>
        <label>2</label>
    </ligand>
</feature>
<dbReference type="InterPro" id="IPR019554">
    <property type="entry name" value="Soluble_ligand-bd"/>
</dbReference>
<gene>
    <name evidence="8" type="primary">rnfC</name>
    <name evidence="10" type="ORF">EDC25_104153</name>
</gene>
<evidence type="ECO:0000256" key="7">
    <source>
        <dbReference type="ARBA" id="ARBA00023014"/>
    </source>
</evidence>
<evidence type="ECO:0000256" key="2">
    <source>
        <dbReference type="ARBA" id="ARBA00022485"/>
    </source>
</evidence>
<dbReference type="PROSITE" id="PS51379">
    <property type="entry name" value="4FE4S_FER_2"/>
    <property type="match status" value="2"/>
</dbReference>
<comment type="function">
    <text evidence="8">Part of a membrane-bound complex that couples electron transfer with translocation of ions across the membrane.</text>
</comment>
<dbReference type="InterPro" id="IPR011538">
    <property type="entry name" value="Nuo51_FMN-bd"/>
</dbReference>
<keyword evidence="3 8" id="KW-0479">Metal-binding</keyword>
<evidence type="ECO:0000256" key="3">
    <source>
        <dbReference type="ARBA" id="ARBA00022723"/>
    </source>
</evidence>
<dbReference type="EC" id="7.-.-.-" evidence="8"/>
<dbReference type="Gene3D" id="3.40.50.11540">
    <property type="entry name" value="NADH-ubiquinone oxidoreductase 51kDa subunit"/>
    <property type="match status" value="1"/>
</dbReference>
<comment type="similarity">
    <text evidence="8">Belongs to the 4Fe4S bacterial-type ferredoxin family. RnfC subfamily.</text>
</comment>
<evidence type="ECO:0000256" key="6">
    <source>
        <dbReference type="ARBA" id="ARBA00023004"/>
    </source>
</evidence>
<dbReference type="InterPro" id="IPR037225">
    <property type="entry name" value="Nuo51_FMN-bd_sf"/>
</dbReference>
<dbReference type="NCBIfam" id="NF003454">
    <property type="entry name" value="PRK05035.1"/>
    <property type="match status" value="1"/>
</dbReference>
<keyword evidence="8" id="KW-1278">Translocase</keyword>
<keyword evidence="4 8" id="KW-0677">Repeat</keyword>
<dbReference type="InterPro" id="IPR026902">
    <property type="entry name" value="RnfC_N"/>
</dbReference>
<dbReference type="PROSITE" id="PS00198">
    <property type="entry name" value="4FE4S_FER_1"/>
    <property type="match status" value="1"/>
</dbReference>
<dbReference type="RefSeq" id="WP_164483996.1">
    <property type="nucleotide sequence ID" value="NZ_JBHLWF010000088.1"/>
</dbReference>
<dbReference type="Proteomes" id="UP000294599">
    <property type="component" value="Unassembled WGS sequence"/>
</dbReference>
<dbReference type="NCBIfam" id="TIGR01945">
    <property type="entry name" value="rnfC"/>
    <property type="match status" value="1"/>
</dbReference>
<dbReference type="PANTHER" id="PTHR43034">
    <property type="entry name" value="ION-TRANSLOCATING OXIDOREDUCTASE COMPLEX SUBUNIT C"/>
    <property type="match status" value="1"/>
</dbReference>
<feature type="binding site" evidence="8">
    <location>
        <position position="410"/>
    </location>
    <ligand>
        <name>[4Fe-4S] cluster</name>
        <dbReference type="ChEBI" id="CHEBI:49883"/>
        <label>2</label>
    </ligand>
</feature>
<name>A0A4R3LK04_9GAMM</name>
<keyword evidence="8" id="KW-0472">Membrane</keyword>
<keyword evidence="8" id="KW-0997">Cell inner membrane</keyword>
<dbReference type="GO" id="GO:0046872">
    <property type="term" value="F:metal ion binding"/>
    <property type="evidence" value="ECO:0007669"/>
    <property type="project" value="UniProtKB-KW"/>
</dbReference>
<dbReference type="Pfam" id="PF12838">
    <property type="entry name" value="Fer4_7"/>
    <property type="match status" value="1"/>
</dbReference>
<feature type="domain" description="4Fe-4S ferredoxin-type" evidence="9">
    <location>
        <begin position="360"/>
        <end position="391"/>
    </location>
</feature>
<dbReference type="InterPro" id="IPR010208">
    <property type="entry name" value="Ion_transpt_RnfC/RsxC"/>
</dbReference>
<dbReference type="Gene3D" id="3.10.20.600">
    <property type="match status" value="1"/>
</dbReference>
<reference evidence="10 11" key="1">
    <citation type="submission" date="2019-03" db="EMBL/GenBank/DDBJ databases">
        <title>Genomic Encyclopedia of Type Strains, Phase IV (KMG-IV): sequencing the most valuable type-strain genomes for metagenomic binning, comparative biology and taxonomic classification.</title>
        <authorList>
            <person name="Goeker M."/>
        </authorList>
    </citation>
    <scope>NUCLEOTIDE SEQUENCE [LARGE SCALE GENOMIC DNA]</scope>
    <source>
        <strain evidence="10 11">DSM 21944</strain>
    </source>
</reference>
<feature type="binding site" evidence="8">
    <location>
        <position position="377"/>
    </location>
    <ligand>
        <name>[4Fe-4S] cluster</name>
        <dbReference type="ChEBI" id="CHEBI:49883"/>
        <label>1</label>
    </ligand>
</feature>
<feature type="binding site" evidence="8">
    <location>
        <position position="413"/>
    </location>
    <ligand>
        <name>[4Fe-4S] cluster</name>
        <dbReference type="ChEBI" id="CHEBI:49883"/>
        <label>2</label>
    </ligand>
</feature>
<evidence type="ECO:0000259" key="9">
    <source>
        <dbReference type="PROSITE" id="PS51379"/>
    </source>
</evidence>
<keyword evidence="7 8" id="KW-0411">Iron-sulfur</keyword>
<evidence type="ECO:0000256" key="8">
    <source>
        <dbReference type="HAMAP-Rule" id="MF_00461"/>
    </source>
</evidence>
<dbReference type="SUPFAM" id="SSF46548">
    <property type="entry name" value="alpha-helical ferredoxin"/>
    <property type="match status" value="1"/>
</dbReference>
<keyword evidence="11" id="KW-1185">Reference proteome</keyword>
<dbReference type="Pfam" id="PF13375">
    <property type="entry name" value="RnfC_N"/>
    <property type="match status" value="1"/>
</dbReference>
<feature type="binding site" evidence="8">
    <location>
        <position position="374"/>
    </location>
    <ligand>
        <name>[4Fe-4S] cluster</name>
        <dbReference type="ChEBI" id="CHEBI:49883"/>
        <label>1</label>
    </ligand>
</feature>
<dbReference type="InterPro" id="IPR017900">
    <property type="entry name" value="4Fe4S_Fe_S_CS"/>
</dbReference>
<dbReference type="Pfam" id="PF01512">
    <property type="entry name" value="Complex1_51K"/>
    <property type="match status" value="1"/>
</dbReference>
<dbReference type="Gene3D" id="3.30.70.20">
    <property type="match status" value="1"/>
</dbReference>
<dbReference type="GO" id="GO:0009055">
    <property type="term" value="F:electron transfer activity"/>
    <property type="evidence" value="ECO:0007669"/>
    <property type="project" value="InterPro"/>
</dbReference>
<feature type="binding site" evidence="8">
    <location>
        <position position="416"/>
    </location>
    <ligand>
        <name>[4Fe-4S] cluster</name>
        <dbReference type="ChEBI" id="CHEBI:49883"/>
        <label>2</label>
    </ligand>
</feature>
<feature type="binding site" evidence="8">
    <location>
        <position position="420"/>
    </location>
    <ligand>
        <name>[4Fe-4S] cluster</name>
        <dbReference type="ChEBI" id="CHEBI:49883"/>
        <label>1</label>
    </ligand>
</feature>
<evidence type="ECO:0000256" key="4">
    <source>
        <dbReference type="ARBA" id="ARBA00022737"/>
    </source>
</evidence>
<accession>A0A4R3LK04</accession>
<organism evidence="10 11">
    <name type="scientific">Pseudofulvimonas gallinarii</name>
    <dbReference type="NCBI Taxonomy" id="634155"/>
    <lineage>
        <taxon>Bacteria</taxon>
        <taxon>Pseudomonadati</taxon>
        <taxon>Pseudomonadota</taxon>
        <taxon>Gammaproteobacteria</taxon>
        <taxon>Lysobacterales</taxon>
        <taxon>Rhodanobacteraceae</taxon>
        <taxon>Pseudofulvimonas</taxon>
    </lineage>
</organism>
<dbReference type="HAMAP" id="MF_00461">
    <property type="entry name" value="RsxC_RnfC"/>
    <property type="match status" value="1"/>
</dbReference>
<feature type="binding site" evidence="8">
    <location>
        <position position="371"/>
    </location>
    <ligand>
        <name>[4Fe-4S] cluster</name>
        <dbReference type="ChEBI" id="CHEBI:49883"/>
        <label>1</label>
    </ligand>
</feature>
<protein>
    <recommendedName>
        <fullName evidence="8">Ion-translocating oxidoreductase complex subunit C</fullName>
        <ecNumber evidence="8">7.-.-.-</ecNumber>
    </recommendedName>
    <alternativeName>
        <fullName evidence="8">Rnf electron transport complex subunit C</fullName>
    </alternativeName>
</protein>
<evidence type="ECO:0000313" key="10">
    <source>
        <dbReference type="EMBL" id="TCT00161.1"/>
    </source>
</evidence>
<sequence>MAGARFSGGAAIEPSPLAVEDRPLARLPAPSRVYVPMLQHQGTPARPCVGVGQRVARGERIGVALDEYSADVHASCSGVVRVIAARECGHPSGRAVTCIGIDCDGGDDFVTLPPLPGWRQLDRFELAARLQAAGIVGLGGAAFPAAAKLATASLDTHTLIVNGAESDPCAGSDAAVMRLRGDDVVAGAVMLGHVLSARRVVIAVNAALMPALSALHRARAANGDATDIEVVELPAHYPQGSERQLVYTVASESLGADELPRDRGVLVFNVATAAAAWRAVAHGEALVSRVVTVAGRGVREPCTLEVPLGTPIADLVAAAGGYAEDARRLVAGGAMAGPSLPHDDIPVAKGTYNVLVLSSAELQLDAVDMPCIRCGECARVCPSRLLPQSIVADIRGGDTATAIERGLDDCIECGLCDTVCPSHIPLLHWLRHGIGEATIAASERALADRSRMAHHARNARLAMLAEERSRRLAERERAALANRGPAAPSAAAMPDVLAAALAKARAGLRSDNDNGPSGS</sequence>
<keyword evidence="1 8" id="KW-0813">Transport</keyword>
<comment type="subunit">
    <text evidence="8">The complex is composed of six subunits: RnfA, RnfB, RnfC, RnfD, RnfE and RnfG.</text>
</comment>
<dbReference type="InterPro" id="IPR017896">
    <property type="entry name" value="4Fe4S_Fe-S-bd"/>
</dbReference>
<evidence type="ECO:0000256" key="1">
    <source>
        <dbReference type="ARBA" id="ARBA00022448"/>
    </source>
</evidence>
<evidence type="ECO:0000256" key="5">
    <source>
        <dbReference type="ARBA" id="ARBA00022982"/>
    </source>
</evidence>
<comment type="subcellular location">
    <subcellularLocation>
        <location evidence="8">Cell inner membrane</location>
        <topology evidence="8">Peripheral membrane protein</topology>
    </subcellularLocation>
</comment>
<proteinExistence type="inferred from homology"/>